<organism evidence="2 3">
    <name type="scientific">Xanthomonas oryzae pv. oryzae</name>
    <dbReference type="NCBI Taxonomy" id="64187"/>
    <lineage>
        <taxon>Bacteria</taxon>
        <taxon>Pseudomonadati</taxon>
        <taxon>Pseudomonadota</taxon>
        <taxon>Gammaproteobacteria</taxon>
        <taxon>Lysobacterales</taxon>
        <taxon>Lysobacteraceae</taxon>
        <taxon>Xanthomonas</taxon>
    </lineage>
</organism>
<evidence type="ECO:0000313" key="3">
    <source>
        <dbReference type="Proteomes" id="UP000187097"/>
    </source>
</evidence>
<accession>A0AAJ5ME74</accession>
<feature type="region of interest" description="Disordered" evidence="1">
    <location>
        <begin position="49"/>
        <end position="69"/>
    </location>
</feature>
<dbReference type="Proteomes" id="UP000187097">
    <property type="component" value="Chromosome"/>
</dbReference>
<reference evidence="2" key="2">
    <citation type="submission" date="2020-01" db="EMBL/GenBank/DDBJ databases">
        <title>Complete genome investigation of Xanthomonas oryzae strains.</title>
        <authorList>
            <person name="Kaur A."/>
            <person name="Bansal K."/>
            <person name="Patil P.B."/>
        </authorList>
    </citation>
    <scope>NUCLEOTIDE SEQUENCE</scope>
    <source>
        <strain evidence="2">IXO792</strain>
    </source>
</reference>
<dbReference type="RefSeq" id="WP_125168770.1">
    <property type="nucleotide sequence ID" value="NZ_CP011532.1"/>
</dbReference>
<proteinExistence type="predicted"/>
<gene>
    <name evidence="2" type="ORF">IXO792_21720</name>
</gene>
<reference evidence="2" key="1">
    <citation type="submission" date="2015-01" db="EMBL/GenBank/DDBJ databases">
        <authorList>
            <person name="Midha S."/>
            <person name="Anil M.G."/>
            <person name="Mishra D."/>
            <person name="Brahma K."/>
            <person name="Laha G.S."/>
            <person name="Sundaram R.M."/>
            <person name="Sonti R.V."/>
            <person name="Patil P.B."/>
        </authorList>
    </citation>
    <scope>NUCLEOTIDE SEQUENCE</scope>
    <source>
        <strain evidence="2">IXO792</strain>
    </source>
</reference>
<dbReference type="AlphaFoldDB" id="A0AAJ5ME74"/>
<name>A0AAJ5ME74_XANOO</name>
<dbReference type="EMBL" id="CP047493">
    <property type="protein sequence ID" value="UXW03067.1"/>
    <property type="molecule type" value="Genomic_DNA"/>
</dbReference>
<sequence length="69" mass="7164">MLMLHGASPTASYDGATRWLACNEASLAPSTGTAVRRSRDSRVSVLMAAAGQERRAGAGSRPDGLDTTE</sequence>
<evidence type="ECO:0000256" key="1">
    <source>
        <dbReference type="SAM" id="MobiDB-lite"/>
    </source>
</evidence>
<evidence type="ECO:0000313" key="2">
    <source>
        <dbReference type="EMBL" id="UXW03067.1"/>
    </source>
</evidence>
<protein>
    <submittedName>
        <fullName evidence="2">Uncharacterized protein</fullName>
    </submittedName>
</protein>
<feature type="compositionally biased region" description="Low complexity" evidence="1">
    <location>
        <begin position="49"/>
        <end position="61"/>
    </location>
</feature>